<dbReference type="FunFam" id="1.20.1250.20:FF:000078">
    <property type="entry name" value="MFS maltose transporter, putative"/>
    <property type="match status" value="1"/>
</dbReference>
<evidence type="ECO:0000256" key="4">
    <source>
        <dbReference type="ARBA" id="ARBA00022692"/>
    </source>
</evidence>
<feature type="transmembrane region" description="Helical" evidence="9">
    <location>
        <begin position="106"/>
        <end position="127"/>
    </location>
</feature>
<feature type="transmembrane region" description="Helical" evidence="9">
    <location>
        <begin position="344"/>
        <end position="366"/>
    </location>
</feature>
<dbReference type="GO" id="GO:0016020">
    <property type="term" value="C:membrane"/>
    <property type="evidence" value="ECO:0007669"/>
    <property type="project" value="UniProtKB-SubCell"/>
</dbReference>
<dbReference type="Proteomes" id="UP000235371">
    <property type="component" value="Unassembled WGS sequence"/>
</dbReference>
<evidence type="ECO:0000256" key="2">
    <source>
        <dbReference type="ARBA" id="ARBA00010992"/>
    </source>
</evidence>
<feature type="transmembrane region" description="Helical" evidence="9">
    <location>
        <begin position="283"/>
        <end position="305"/>
    </location>
</feature>
<dbReference type="PANTHER" id="PTHR48022:SF5">
    <property type="entry name" value="ALPHA-GLUCOSIDES PERMEASE MPH2-RELATED"/>
    <property type="match status" value="1"/>
</dbReference>
<comment type="similarity">
    <text evidence="2 8">Belongs to the major facilitator superfamily. Sugar transporter (TC 2.A.1.1) family.</text>
</comment>
<dbReference type="PROSITE" id="PS00216">
    <property type="entry name" value="SUGAR_TRANSPORT_1"/>
    <property type="match status" value="1"/>
</dbReference>
<dbReference type="NCBIfam" id="TIGR00879">
    <property type="entry name" value="SP"/>
    <property type="match status" value="1"/>
</dbReference>
<dbReference type="InterPro" id="IPR050360">
    <property type="entry name" value="MFS_Sugar_Transporters"/>
</dbReference>
<dbReference type="RefSeq" id="XP_024735645.1">
    <property type="nucleotide sequence ID" value="XM_024885855.1"/>
</dbReference>
<dbReference type="InParanoid" id="A0A2J6T6T9"/>
<dbReference type="PROSITE" id="PS50850">
    <property type="entry name" value="MFS"/>
    <property type="match status" value="1"/>
</dbReference>
<feature type="transmembrane region" description="Helical" evidence="9">
    <location>
        <begin position="372"/>
        <end position="399"/>
    </location>
</feature>
<dbReference type="EMBL" id="KZ613817">
    <property type="protein sequence ID" value="PMD58741.1"/>
    <property type="molecule type" value="Genomic_DNA"/>
</dbReference>
<evidence type="ECO:0000256" key="7">
    <source>
        <dbReference type="ARBA" id="ARBA00026248"/>
    </source>
</evidence>
<dbReference type="InterPro" id="IPR020846">
    <property type="entry name" value="MFS_dom"/>
</dbReference>
<reference evidence="11 12" key="1">
    <citation type="submission" date="2016-04" db="EMBL/GenBank/DDBJ databases">
        <title>A degradative enzymes factory behind the ericoid mycorrhizal symbiosis.</title>
        <authorList>
            <consortium name="DOE Joint Genome Institute"/>
            <person name="Martino E."/>
            <person name="Morin E."/>
            <person name="Grelet G."/>
            <person name="Kuo A."/>
            <person name="Kohler A."/>
            <person name="Daghino S."/>
            <person name="Barry K."/>
            <person name="Choi C."/>
            <person name="Cichocki N."/>
            <person name="Clum A."/>
            <person name="Copeland A."/>
            <person name="Hainaut M."/>
            <person name="Haridas S."/>
            <person name="Labutti K."/>
            <person name="Lindquist E."/>
            <person name="Lipzen A."/>
            <person name="Khouja H.-R."/>
            <person name="Murat C."/>
            <person name="Ohm R."/>
            <person name="Olson A."/>
            <person name="Spatafora J."/>
            <person name="Veneault-Fourrey C."/>
            <person name="Henrissat B."/>
            <person name="Grigoriev I."/>
            <person name="Martin F."/>
            <person name="Perotto S."/>
        </authorList>
    </citation>
    <scope>NUCLEOTIDE SEQUENCE [LARGE SCALE GENOMIC DNA]</scope>
    <source>
        <strain evidence="11 12">E</strain>
    </source>
</reference>
<evidence type="ECO:0000313" key="12">
    <source>
        <dbReference type="Proteomes" id="UP000235371"/>
    </source>
</evidence>
<feature type="domain" description="Major facilitator superfamily (MFS) profile" evidence="10">
    <location>
        <begin position="27"/>
        <end position="468"/>
    </location>
</feature>
<feature type="transmembrane region" description="Helical" evidence="9">
    <location>
        <begin position="76"/>
        <end position="94"/>
    </location>
</feature>
<comment type="subcellular location">
    <subcellularLocation>
        <location evidence="1">Membrane</location>
        <topology evidence="1">Multi-pass membrane protein</topology>
    </subcellularLocation>
</comment>
<feature type="transmembrane region" description="Helical" evidence="9">
    <location>
        <begin position="24"/>
        <end position="40"/>
    </location>
</feature>
<dbReference type="PANTHER" id="PTHR48022">
    <property type="entry name" value="PLASTIDIC GLUCOSE TRANSPORTER 4"/>
    <property type="match status" value="1"/>
</dbReference>
<evidence type="ECO:0000256" key="5">
    <source>
        <dbReference type="ARBA" id="ARBA00022989"/>
    </source>
</evidence>
<dbReference type="InterPro" id="IPR005828">
    <property type="entry name" value="MFS_sugar_transport-like"/>
</dbReference>
<feature type="transmembrane region" description="Helical" evidence="9">
    <location>
        <begin position="411"/>
        <end position="433"/>
    </location>
</feature>
<dbReference type="Gene3D" id="1.20.1250.20">
    <property type="entry name" value="MFS general substrate transporter like domains"/>
    <property type="match status" value="1"/>
</dbReference>
<dbReference type="SUPFAM" id="SSF103473">
    <property type="entry name" value="MFS general substrate transporter"/>
    <property type="match status" value="1"/>
</dbReference>
<dbReference type="Pfam" id="PF00083">
    <property type="entry name" value="Sugar_tr"/>
    <property type="match status" value="1"/>
</dbReference>
<dbReference type="InterPro" id="IPR003663">
    <property type="entry name" value="Sugar/inositol_transpt"/>
</dbReference>
<feature type="transmembrane region" description="Helical" evidence="9">
    <location>
        <begin position="163"/>
        <end position="185"/>
    </location>
</feature>
<dbReference type="InterPro" id="IPR005829">
    <property type="entry name" value="Sugar_transporter_CS"/>
</dbReference>
<keyword evidence="7" id="KW-0462">Maltose metabolism</keyword>
<evidence type="ECO:0000313" key="11">
    <source>
        <dbReference type="EMBL" id="PMD58741.1"/>
    </source>
</evidence>
<dbReference type="GO" id="GO:0005351">
    <property type="term" value="F:carbohydrate:proton symporter activity"/>
    <property type="evidence" value="ECO:0007669"/>
    <property type="project" value="TreeGrafter"/>
</dbReference>
<keyword evidence="3 8" id="KW-0813">Transport</keyword>
<evidence type="ECO:0000259" key="10">
    <source>
        <dbReference type="PROSITE" id="PS50850"/>
    </source>
</evidence>
<evidence type="ECO:0000256" key="9">
    <source>
        <dbReference type="SAM" id="Phobius"/>
    </source>
</evidence>
<accession>A0A2J6T6T9</accession>
<organism evidence="11 12">
    <name type="scientific">Hyaloscypha bicolor E</name>
    <dbReference type="NCBI Taxonomy" id="1095630"/>
    <lineage>
        <taxon>Eukaryota</taxon>
        <taxon>Fungi</taxon>
        <taxon>Dikarya</taxon>
        <taxon>Ascomycota</taxon>
        <taxon>Pezizomycotina</taxon>
        <taxon>Leotiomycetes</taxon>
        <taxon>Helotiales</taxon>
        <taxon>Hyaloscyphaceae</taxon>
        <taxon>Hyaloscypha</taxon>
        <taxon>Hyaloscypha bicolor</taxon>
    </lineage>
</organism>
<sequence>MNEMPLASKPTGLGFSELWRHKRILGWCLMIFILPINFGYEAASTGNLLAIPTFLLRFGTPLPNGLREISTYDQQVLNAAFTCGLFAASLTAGFASDIIGRKRTIVLASTICVAGIFIQGFSTSIMMLFGGKFVSTFGFGLGHTLAPVYVAEIAPDSIRGVCLALVNGMIVIGQWLCALVGYGTSHIQNDWAWRALLLTQLAPPGLMLIFGIFLLPESPSWLIIKGRREQAAHSLLRFNGPNFNIENQITMLETAIEKEKAEEKENVSYLDCFKGSNLRRTTIVCVMFLAQQVSGVGFITGYLPYYFTIAGVKNPIGIVQISYAVQLLGNIGSWFIVDRVGRRPLVVHGMIVITVTLLVIGGVGTIQNDKTAIRATVALMTIWGFLYQFTLGATAYAVGGETPAVRVRQKTYAINLMFTTLSATLVSQVTPILINPSSANLGAKIAFVFFAPSLIICIYLYFCFPEMKGRSYLELEEMFQKRIPARQFKNYISDAHVDSLHIDEKEDQVARNTDSSTIDSAELIGETIL</sequence>
<dbReference type="GeneID" id="36593932"/>
<dbReference type="InterPro" id="IPR036259">
    <property type="entry name" value="MFS_trans_sf"/>
</dbReference>
<dbReference type="AlphaFoldDB" id="A0A2J6T6T9"/>
<proteinExistence type="inferred from homology"/>
<name>A0A2J6T6T9_9HELO</name>
<keyword evidence="6 9" id="KW-0472">Membrane</keyword>
<dbReference type="GO" id="GO:0000023">
    <property type="term" value="P:maltose metabolic process"/>
    <property type="evidence" value="ECO:0007669"/>
    <property type="project" value="UniProtKB-KW"/>
</dbReference>
<feature type="transmembrane region" description="Helical" evidence="9">
    <location>
        <begin position="317"/>
        <end position="337"/>
    </location>
</feature>
<keyword evidence="5 9" id="KW-1133">Transmembrane helix</keyword>
<evidence type="ECO:0000256" key="8">
    <source>
        <dbReference type="RuleBase" id="RU003346"/>
    </source>
</evidence>
<gene>
    <name evidence="11" type="ORF">K444DRAFT_653110</name>
</gene>
<feature type="transmembrane region" description="Helical" evidence="9">
    <location>
        <begin position="191"/>
        <end position="215"/>
    </location>
</feature>
<evidence type="ECO:0000256" key="3">
    <source>
        <dbReference type="ARBA" id="ARBA00022448"/>
    </source>
</evidence>
<feature type="transmembrane region" description="Helical" evidence="9">
    <location>
        <begin position="445"/>
        <end position="464"/>
    </location>
</feature>
<keyword evidence="4 9" id="KW-0812">Transmembrane</keyword>
<protein>
    <submittedName>
        <fullName evidence="11">General substrate transporter</fullName>
    </submittedName>
</protein>
<keyword evidence="12" id="KW-1185">Reference proteome</keyword>
<evidence type="ECO:0000256" key="1">
    <source>
        <dbReference type="ARBA" id="ARBA00004141"/>
    </source>
</evidence>
<evidence type="ECO:0000256" key="6">
    <source>
        <dbReference type="ARBA" id="ARBA00023136"/>
    </source>
</evidence>
<feature type="transmembrane region" description="Helical" evidence="9">
    <location>
        <begin position="133"/>
        <end position="151"/>
    </location>
</feature>
<dbReference type="OrthoDB" id="6612291at2759"/>